<protein>
    <submittedName>
        <fullName evidence="2">HAD family hydrolase</fullName>
    </submittedName>
</protein>
<comment type="caution">
    <text evidence="2">The sequence shown here is derived from an EMBL/GenBank/DDBJ whole genome shotgun (WGS) entry which is preliminary data.</text>
</comment>
<dbReference type="NCBIfam" id="TIGR01549">
    <property type="entry name" value="HAD-SF-IA-v1"/>
    <property type="match status" value="1"/>
</dbReference>
<dbReference type="InterPro" id="IPR023214">
    <property type="entry name" value="HAD_sf"/>
</dbReference>
<accession>A0AA41U876</accession>
<dbReference type="SUPFAM" id="SSF56784">
    <property type="entry name" value="HAD-like"/>
    <property type="match status" value="1"/>
</dbReference>
<dbReference type="AlphaFoldDB" id="A0AA41U876"/>
<evidence type="ECO:0000313" key="3">
    <source>
        <dbReference type="Proteomes" id="UP001165378"/>
    </source>
</evidence>
<dbReference type="RefSeq" id="WP_235057393.1">
    <property type="nucleotide sequence ID" value="NZ_JAKFHA010000036.1"/>
</dbReference>
<dbReference type="GO" id="GO:0016787">
    <property type="term" value="F:hydrolase activity"/>
    <property type="evidence" value="ECO:0007669"/>
    <property type="project" value="UniProtKB-KW"/>
</dbReference>
<dbReference type="PANTHER" id="PTHR43316:SF8">
    <property type="entry name" value="HAD FAMILY HYDROLASE"/>
    <property type="match status" value="1"/>
</dbReference>
<dbReference type="Pfam" id="PF00702">
    <property type="entry name" value="Hydrolase"/>
    <property type="match status" value="1"/>
</dbReference>
<keyword evidence="1 2" id="KW-0378">Hydrolase</keyword>
<dbReference type="EMBL" id="JAKFHA010000036">
    <property type="protein sequence ID" value="MCF2532619.1"/>
    <property type="molecule type" value="Genomic_DNA"/>
</dbReference>
<proteinExistence type="predicted"/>
<evidence type="ECO:0000313" key="2">
    <source>
        <dbReference type="EMBL" id="MCF2532619.1"/>
    </source>
</evidence>
<dbReference type="InterPro" id="IPR036412">
    <property type="entry name" value="HAD-like_sf"/>
</dbReference>
<reference evidence="2" key="1">
    <citation type="submission" date="2022-01" db="EMBL/GenBank/DDBJ databases">
        <title>Genome-Based Taxonomic Classification of the Phylum Actinobacteria.</title>
        <authorList>
            <person name="Gao Y."/>
        </authorList>
    </citation>
    <scope>NUCLEOTIDE SEQUENCE</scope>
    <source>
        <strain evidence="2">KLBMP 8922</strain>
    </source>
</reference>
<name>A0AA41U876_9ACTN</name>
<dbReference type="SFLD" id="SFLDS00003">
    <property type="entry name" value="Haloacid_Dehalogenase"/>
    <property type="match status" value="1"/>
</dbReference>
<dbReference type="Proteomes" id="UP001165378">
    <property type="component" value="Unassembled WGS sequence"/>
</dbReference>
<evidence type="ECO:0000256" key="1">
    <source>
        <dbReference type="ARBA" id="ARBA00022801"/>
    </source>
</evidence>
<organism evidence="2 3">
    <name type="scientific">Yinghuangia soli</name>
    <dbReference type="NCBI Taxonomy" id="2908204"/>
    <lineage>
        <taxon>Bacteria</taxon>
        <taxon>Bacillati</taxon>
        <taxon>Actinomycetota</taxon>
        <taxon>Actinomycetes</taxon>
        <taxon>Kitasatosporales</taxon>
        <taxon>Streptomycetaceae</taxon>
        <taxon>Yinghuangia</taxon>
    </lineage>
</organism>
<dbReference type="SFLD" id="SFLDG01129">
    <property type="entry name" value="C1.5:_HAD__Beta-PGM__Phosphata"/>
    <property type="match status" value="1"/>
</dbReference>
<dbReference type="PANTHER" id="PTHR43316">
    <property type="entry name" value="HYDROLASE, HALOACID DELAHOGENASE-RELATED"/>
    <property type="match status" value="1"/>
</dbReference>
<keyword evidence="3" id="KW-1185">Reference proteome</keyword>
<sequence>MRINAVVFDVGETLVDESREYGTWADWLGVPRHTFSAVFGMVLAQGLDYRETFQRFRPGFDLDAERAARTAAGSPEWFGEDDLYQDTRPCLKALAGMGLWLGVAGNQTRNAGSILRGLELGVDLVATSDDWGLSKPDPEFFERLVAECPFPAAEILYVGDRLDNDVRPAHRAGLRTAHIRRGPWGMLVAGDPELREVADVLLGSLDELPGEIMRLDPGRAPRG</sequence>
<gene>
    <name evidence="2" type="ORF">LZ495_36160</name>
</gene>
<dbReference type="InterPro" id="IPR051540">
    <property type="entry name" value="S-2-haloacid_dehalogenase"/>
</dbReference>
<dbReference type="InterPro" id="IPR006439">
    <property type="entry name" value="HAD-SF_hydro_IA"/>
</dbReference>
<dbReference type="Gene3D" id="3.40.50.1000">
    <property type="entry name" value="HAD superfamily/HAD-like"/>
    <property type="match status" value="1"/>
</dbReference>